<evidence type="ECO:0000256" key="12">
    <source>
        <dbReference type="HAMAP-Rule" id="MF_00041"/>
    </source>
</evidence>
<evidence type="ECO:0000256" key="10">
    <source>
        <dbReference type="ARBA" id="ARBA00022917"/>
    </source>
</evidence>
<dbReference type="SMART" id="SM00840">
    <property type="entry name" value="DALR_2"/>
    <property type="match status" value="1"/>
</dbReference>
<feature type="binding site" evidence="12">
    <location>
        <position position="209"/>
    </location>
    <ligand>
        <name>Zn(2+)</name>
        <dbReference type="ChEBI" id="CHEBI:29105"/>
    </ligand>
</feature>
<keyword evidence="10 12" id="KW-0648">Protein biosynthesis</keyword>
<dbReference type="GO" id="GO:0006423">
    <property type="term" value="P:cysteinyl-tRNA aminoacylation"/>
    <property type="evidence" value="ECO:0007669"/>
    <property type="project" value="UniProtKB-UniRule"/>
</dbReference>
<keyword evidence="17" id="KW-1185">Reference proteome</keyword>
<evidence type="ECO:0000256" key="2">
    <source>
        <dbReference type="ARBA" id="ARBA00005594"/>
    </source>
</evidence>
<keyword evidence="8 12" id="KW-0862">Zinc</keyword>
<keyword evidence="9 12" id="KW-0067">ATP-binding</keyword>
<dbReference type="AlphaFoldDB" id="A0A0X8X8K8"/>
<dbReference type="CDD" id="cd00672">
    <property type="entry name" value="CysRS_core"/>
    <property type="match status" value="1"/>
</dbReference>
<comment type="subunit">
    <text evidence="3 12">Monomer.</text>
</comment>
<dbReference type="EC" id="6.1.1.16" evidence="12"/>
<dbReference type="EMBL" id="AP017372">
    <property type="protein sequence ID" value="BAU57570.1"/>
    <property type="molecule type" value="Genomic_DNA"/>
</dbReference>
<dbReference type="HAMAP" id="MF_00041">
    <property type="entry name" value="Cys_tRNA_synth"/>
    <property type="match status" value="1"/>
</dbReference>
<name>A0A0X8X8K8_HALHR</name>
<dbReference type="GO" id="GO:0005829">
    <property type="term" value="C:cytosol"/>
    <property type="evidence" value="ECO:0007669"/>
    <property type="project" value="TreeGrafter"/>
</dbReference>
<comment type="subcellular location">
    <subcellularLocation>
        <location evidence="1 12">Cytoplasm</location>
    </subcellularLocation>
</comment>
<dbReference type="GO" id="GO:0004817">
    <property type="term" value="F:cysteine-tRNA ligase activity"/>
    <property type="evidence" value="ECO:0007669"/>
    <property type="project" value="UniProtKB-UniRule"/>
</dbReference>
<dbReference type="Pfam" id="PF23493">
    <property type="entry name" value="CysS_C"/>
    <property type="match status" value="1"/>
</dbReference>
<dbReference type="SUPFAM" id="SSF47323">
    <property type="entry name" value="Anticodon-binding domain of a subclass of class I aminoacyl-tRNA synthetases"/>
    <property type="match status" value="1"/>
</dbReference>
<accession>A0A0X8X8K8</accession>
<feature type="binding site" evidence="12">
    <location>
        <position position="234"/>
    </location>
    <ligand>
        <name>Zn(2+)</name>
        <dbReference type="ChEBI" id="CHEBI:29105"/>
    </ligand>
</feature>
<organism evidence="16 17">
    <name type="scientific">Halorhodospira halochloris</name>
    <name type="common">Ectothiorhodospira halochloris</name>
    <dbReference type="NCBI Taxonomy" id="1052"/>
    <lineage>
        <taxon>Bacteria</taxon>
        <taxon>Pseudomonadati</taxon>
        <taxon>Pseudomonadota</taxon>
        <taxon>Gammaproteobacteria</taxon>
        <taxon>Chromatiales</taxon>
        <taxon>Ectothiorhodospiraceae</taxon>
        <taxon>Halorhodospira</taxon>
    </lineage>
</organism>
<dbReference type="NCBIfam" id="TIGR00435">
    <property type="entry name" value="cysS"/>
    <property type="match status" value="1"/>
</dbReference>
<dbReference type="GO" id="GO:0008270">
    <property type="term" value="F:zinc ion binding"/>
    <property type="evidence" value="ECO:0007669"/>
    <property type="project" value="UniProtKB-UniRule"/>
</dbReference>
<evidence type="ECO:0000259" key="15">
    <source>
        <dbReference type="SMART" id="SM00840"/>
    </source>
</evidence>
<evidence type="ECO:0000256" key="7">
    <source>
        <dbReference type="ARBA" id="ARBA00022741"/>
    </source>
</evidence>
<evidence type="ECO:0000256" key="8">
    <source>
        <dbReference type="ARBA" id="ARBA00022833"/>
    </source>
</evidence>
<dbReference type="Gene3D" id="3.40.50.620">
    <property type="entry name" value="HUPs"/>
    <property type="match status" value="1"/>
</dbReference>
<feature type="coiled-coil region" evidence="13">
    <location>
        <begin position="409"/>
        <end position="436"/>
    </location>
</feature>
<dbReference type="InterPro" id="IPR014729">
    <property type="entry name" value="Rossmann-like_a/b/a_fold"/>
</dbReference>
<evidence type="ECO:0000256" key="5">
    <source>
        <dbReference type="ARBA" id="ARBA00022598"/>
    </source>
</evidence>
<evidence type="ECO:0000313" key="16">
    <source>
        <dbReference type="EMBL" id="BAU57570.1"/>
    </source>
</evidence>
<comment type="similarity">
    <text evidence="2 12">Belongs to the class-I aminoacyl-tRNA synthetase family.</text>
</comment>
<feature type="short sequence motif" description="'HIGH' region" evidence="12">
    <location>
        <begin position="30"/>
        <end position="40"/>
    </location>
</feature>
<comment type="cofactor">
    <cofactor evidence="12">
        <name>Zn(2+)</name>
        <dbReference type="ChEBI" id="CHEBI:29105"/>
    </cofactor>
    <text evidence="12">Binds 1 zinc ion per subunit.</text>
</comment>
<dbReference type="InterPro" id="IPR032678">
    <property type="entry name" value="tRNA-synt_1_cat_dom"/>
</dbReference>
<keyword evidence="13" id="KW-0175">Coiled coil</keyword>
<dbReference type="Gene3D" id="1.20.120.1910">
    <property type="entry name" value="Cysteine-tRNA ligase, C-terminal anti-codon recognition domain"/>
    <property type="match status" value="1"/>
</dbReference>
<keyword evidence="7 12" id="KW-0547">Nucleotide-binding</keyword>
<evidence type="ECO:0000256" key="14">
    <source>
        <dbReference type="SAM" id="MobiDB-lite"/>
    </source>
</evidence>
<dbReference type="PRINTS" id="PR00983">
    <property type="entry name" value="TRNASYNTHCYS"/>
</dbReference>
<feature type="binding site" evidence="12">
    <location>
        <position position="28"/>
    </location>
    <ligand>
        <name>Zn(2+)</name>
        <dbReference type="ChEBI" id="CHEBI:29105"/>
    </ligand>
</feature>
<dbReference type="SUPFAM" id="SSF52374">
    <property type="entry name" value="Nucleotidylyl transferase"/>
    <property type="match status" value="1"/>
</dbReference>
<keyword evidence="6 12" id="KW-0479">Metal-binding</keyword>
<dbReference type="PANTHER" id="PTHR10890:SF3">
    <property type="entry name" value="CYSTEINE--TRNA LIGASE, CYTOPLASMIC"/>
    <property type="match status" value="1"/>
</dbReference>
<gene>
    <name evidence="12 16" type="primary">cysS</name>
    <name evidence="16" type="ORF">HH1059_08770</name>
</gene>
<keyword evidence="5 12" id="KW-0436">Ligase</keyword>
<dbReference type="Pfam" id="PF09190">
    <property type="entry name" value="DALR_2"/>
    <property type="match status" value="1"/>
</dbReference>
<evidence type="ECO:0000256" key="1">
    <source>
        <dbReference type="ARBA" id="ARBA00004496"/>
    </source>
</evidence>
<sequence>MLRIHNSLSGAKEVFEPIEPGKVRIYVCGMTVYDYCHLGHARALVVFDAIVRYLRWLGYEVVYVRNITDIDDKIIKRAAENGESLSDLTSRFIAAMHEDCAALGVGPPDHEPRATESLQSMIELIGQLIERGHAYAADNGDVYFSVASFADYGKLSGRRLEDLRAGSRIEPDEAKSDPADFVLWKAAKEGEPAWPSPWGDGRPGWHIECSAMSRDLLGEHFDIHGGGLDLQFPHHENEIAQSECASGKKFVNYWIHNGHVRVGDEKMAKSLGNFYTVRDVLAEHPAEVVRLFLLSSHYRSPLSYTFAALDEAKGSLERLYNALRDLDGDCSSPDRQSEYSERFRAAMDDDFNTREALAVLFELAREVNRHREAGEAEQARNKAGELRELGSILGLLEQSPEDFMKGSFSAEERAAIEDLIEQRQQARKDRNFAEADRIRDQLHERGIALEDTPHGTKWRKEQ</sequence>
<dbReference type="InterPro" id="IPR015803">
    <property type="entry name" value="Cys-tRNA-ligase"/>
</dbReference>
<evidence type="ECO:0000313" key="17">
    <source>
        <dbReference type="Proteomes" id="UP000218890"/>
    </source>
</evidence>
<feature type="domain" description="Cysteinyl-tRNA synthetase class Ia DALR" evidence="15">
    <location>
        <begin position="342"/>
        <end position="404"/>
    </location>
</feature>
<evidence type="ECO:0000256" key="9">
    <source>
        <dbReference type="ARBA" id="ARBA00022840"/>
    </source>
</evidence>
<dbReference type="OrthoDB" id="9815130at2"/>
<dbReference type="GO" id="GO:0005524">
    <property type="term" value="F:ATP binding"/>
    <property type="evidence" value="ECO:0007669"/>
    <property type="project" value="UniProtKB-UniRule"/>
</dbReference>
<dbReference type="FunFam" id="3.40.50.620:FF:000009">
    <property type="entry name" value="Cysteine--tRNA ligase"/>
    <property type="match status" value="1"/>
</dbReference>
<reference evidence="16" key="1">
    <citation type="submission" date="2016-02" db="EMBL/GenBank/DDBJ databases">
        <title>Halorhodospira halochloris DSM-1059 complete genome, version 2.</title>
        <authorList>
            <person name="Tsukatani Y."/>
        </authorList>
    </citation>
    <scope>NUCLEOTIDE SEQUENCE</scope>
    <source>
        <strain evidence="16">DSM 1059</strain>
    </source>
</reference>
<dbReference type="Proteomes" id="UP000218890">
    <property type="component" value="Chromosome"/>
</dbReference>
<dbReference type="InterPro" id="IPR015273">
    <property type="entry name" value="Cys-tRNA-synt_Ia_DALR"/>
</dbReference>
<evidence type="ECO:0000256" key="11">
    <source>
        <dbReference type="ARBA" id="ARBA00023146"/>
    </source>
</evidence>
<feature type="region of interest" description="Disordered" evidence="14">
    <location>
        <begin position="442"/>
        <end position="462"/>
    </location>
</feature>
<dbReference type="Pfam" id="PF01406">
    <property type="entry name" value="tRNA-synt_1e"/>
    <property type="match status" value="1"/>
</dbReference>
<dbReference type="InterPro" id="IPR024909">
    <property type="entry name" value="Cys-tRNA/MSH_ligase"/>
</dbReference>
<evidence type="ECO:0000256" key="13">
    <source>
        <dbReference type="SAM" id="Coils"/>
    </source>
</evidence>
<dbReference type="InterPro" id="IPR009080">
    <property type="entry name" value="tRNAsynth_Ia_anticodon-bd"/>
</dbReference>
<evidence type="ECO:0000256" key="6">
    <source>
        <dbReference type="ARBA" id="ARBA00022723"/>
    </source>
</evidence>
<protein>
    <recommendedName>
        <fullName evidence="12">Cysteine--tRNA ligase</fullName>
        <ecNumber evidence="12">6.1.1.16</ecNumber>
    </recommendedName>
    <alternativeName>
        <fullName evidence="12">Cysteinyl-tRNA synthetase</fullName>
        <shortName evidence="12">CysRS</shortName>
    </alternativeName>
</protein>
<feature type="binding site" evidence="12">
    <location>
        <position position="269"/>
    </location>
    <ligand>
        <name>ATP</name>
        <dbReference type="ChEBI" id="CHEBI:30616"/>
    </ligand>
</feature>
<feature type="binding site" evidence="12">
    <location>
        <position position="238"/>
    </location>
    <ligand>
        <name>Zn(2+)</name>
        <dbReference type="ChEBI" id="CHEBI:29105"/>
    </ligand>
</feature>
<dbReference type="CDD" id="cd07963">
    <property type="entry name" value="Anticodon_Ia_Cys"/>
    <property type="match status" value="1"/>
</dbReference>
<comment type="catalytic activity">
    <reaction evidence="12">
        <text>tRNA(Cys) + L-cysteine + ATP = L-cysteinyl-tRNA(Cys) + AMP + diphosphate</text>
        <dbReference type="Rhea" id="RHEA:17773"/>
        <dbReference type="Rhea" id="RHEA-COMP:9661"/>
        <dbReference type="Rhea" id="RHEA-COMP:9679"/>
        <dbReference type="ChEBI" id="CHEBI:30616"/>
        <dbReference type="ChEBI" id="CHEBI:33019"/>
        <dbReference type="ChEBI" id="CHEBI:35235"/>
        <dbReference type="ChEBI" id="CHEBI:78442"/>
        <dbReference type="ChEBI" id="CHEBI:78517"/>
        <dbReference type="ChEBI" id="CHEBI:456215"/>
        <dbReference type="EC" id="6.1.1.16"/>
    </reaction>
</comment>
<keyword evidence="11 12" id="KW-0030">Aminoacyl-tRNA synthetase</keyword>
<dbReference type="KEGG" id="hhk:HH1059_08770"/>
<dbReference type="RefSeq" id="WP_096408730.1">
    <property type="nucleotide sequence ID" value="NZ_AP017372.2"/>
</dbReference>
<dbReference type="InterPro" id="IPR056411">
    <property type="entry name" value="CysS_C"/>
</dbReference>
<proteinExistence type="inferred from homology"/>
<evidence type="ECO:0000256" key="3">
    <source>
        <dbReference type="ARBA" id="ARBA00011245"/>
    </source>
</evidence>
<dbReference type="PANTHER" id="PTHR10890">
    <property type="entry name" value="CYSTEINYL-TRNA SYNTHETASE"/>
    <property type="match status" value="1"/>
</dbReference>
<evidence type="ECO:0000256" key="4">
    <source>
        <dbReference type="ARBA" id="ARBA00022490"/>
    </source>
</evidence>
<feature type="short sequence motif" description="'KMSKS' region" evidence="12">
    <location>
        <begin position="266"/>
        <end position="270"/>
    </location>
</feature>
<keyword evidence="4 12" id="KW-0963">Cytoplasm</keyword>